<evidence type="ECO:0000313" key="3">
    <source>
        <dbReference type="Proteomes" id="UP001341840"/>
    </source>
</evidence>
<accession>A0ABU6ZJ53</accession>
<gene>
    <name evidence="2" type="ORF">PIB30_060092</name>
</gene>
<proteinExistence type="predicted"/>
<comment type="caution">
    <text evidence="2">The sequence shown here is derived from an EMBL/GenBank/DDBJ whole genome shotgun (WGS) entry which is preliminary data.</text>
</comment>
<keyword evidence="3" id="KW-1185">Reference proteome</keyword>
<protein>
    <submittedName>
        <fullName evidence="2">Uncharacterized protein</fullName>
    </submittedName>
</protein>
<dbReference type="Proteomes" id="UP001341840">
    <property type="component" value="Unassembled WGS sequence"/>
</dbReference>
<organism evidence="2 3">
    <name type="scientific">Stylosanthes scabra</name>
    <dbReference type="NCBI Taxonomy" id="79078"/>
    <lineage>
        <taxon>Eukaryota</taxon>
        <taxon>Viridiplantae</taxon>
        <taxon>Streptophyta</taxon>
        <taxon>Embryophyta</taxon>
        <taxon>Tracheophyta</taxon>
        <taxon>Spermatophyta</taxon>
        <taxon>Magnoliopsida</taxon>
        <taxon>eudicotyledons</taxon>
        <taxon>Gunneridae</taxon>
        <taxon>Pentapetalae</taxon>
        <taxon>rosids</taxon>
        <taxon>fabids</taxon>
        <taxon>Fabales</taxon>
        <taxon>Fabaceae</taxon>
        <taxon>Papilionoideae</taxon>
        <taxon>50 kb inversion clade</taxon>
        <taxon>dalbergioids sensu lato</taxon>
        <taxon>Dalbergieae</taxon>
        <taxon>Pterocarpus clade</taxon>
        <taxon>Stylosanthes</taxon>
    </lineage>
</organism>
<reference evidence="2 3" key="1">
    <citation type="journal article" date="2023" name="Plants (Basel)">
        <title>Bridging the Gap: Combining Genomics and Transcriptomics Approaches to Understand Stylosanthes scabra, an Orphan Legume from the Brazilian Caatinga.</title>
        <authorList>
            <person name="Ferreira-Neto J.R.C."/>
            <person name="da Silva M.D."/>
            <person name="Binneck E."/>
            <person name="de Melo N.F."/>
            <person name="da Silva R.H."/>
            <person name="de Melo A.L.T.M."/>
            <person name="Pandolfi V."/>
            <person name="Bustamante F.O."/>
            <person name="Brasileiro-Vidal A.C."/>
            <person name="Benko-Iseppon A.M."/>
        </authorList>
    </citation>
    <scope>NUCLEOTIDE SEQUENCE [LARGE SCALE GENOMIC DNA]</scope>
    <source>
        <tissue evidence="2">Leaves</tissue>
    </source>
</reference>
<dbReference type="EMBL" id="JASCZI010272387">
    <property type="protein sequence ID" value="MED6221992.1"/>
    <property type="molecule type" value="Genomic_DNA"/>
</dbReference>
<sequence>MPAGTTHDWGQPVTASKPPIKYDGKVITQGTPPPISWRRKPFTGLGPLKNQTSRFLTQHWRRCRGPEASSVTPRFYVNFSECKELVSQFKLRRKAHRYFSDGTGKASSKVQ</sequence>
<feature type="region of interest" description="Disordered" evidence="1">
    <location>
        <begin position="1"/>
        <end position="43"/>
    </location>
</feature>
<evidence type="ECO:0000256" key="1">
    <source>
        <dbReference type="SAM" id="MobiDB-lite"/>
    </source>
</evidence>
<name>A0ABU6ZJ53_9FABA</name>
<evidence type="ECO:0000313" key="2">
    <source>
        <dbReference type="EMBL" id="MED6221992.1"/>
    </source>
</evidence>